<dbReference type="UniPathway" id="UPA00359">
    <property type="reaction ID" value="UER00482"/>
</dbReference>
<dbReference type="HAMAP" id="MF_00409">
    <property type="entry name" value="LpxK"/>
    <property type="match status" value="1"/>
</dbReference>
<accession>A0A254PUW8</accession>
<organism evidence="14 15">
    <name type="scientific">Polynucleobacter aenigmaticus</name>
    <dbReference type="NCBI Taxonomy" id="1743164"/>
    <lineage>
        <taxon>Bacteria</taxon>
        <taxon>Pseudomonadati</taxon>
        <taxon>Pseudomonadota</taxon>
        <taxon>Betaproteobacteria</taxon>
        <taxon>Burkholderiales</taxon>
        <taxon>Burkholderiaceae</taxon>
        <taxon>Polynucleobacter</taxon>
    </lineage>
</organism>
<dbReference type="GO" id="GO:0005524">
    <property type="term" value="F:ATP binding"/>
    <property type="evidence" value="ECO:0007669"/>
    <property type="project" value="UniProtKB-UniRule"/>
</dbReference>
<dbReference type="OrthoDB" id="9766423at2"/>
<evidence type="ECO:0000256" key="3">
    <source>
        <dbReference type="ARBA" id="ARBA00012071"/>
    </source>
</evidence>
<dbReference type="Proteomes" id="UP000198104">
    <property type="component" value="Unassembled WGS sequence"/>
</dbReference>
<dbReference type="AlphaFoldDB" id="A0A254PUW8"/>
<dbReference type="SUPFAM" id="SSF52540">
    <property type="entry name" value="P-loop containing nucleoside triphosphate hydrolases"/>
    <property type="match status" value="1"/>
</dbReference>
<keyword evidence="5 13" id="KW-0444">Lipid biosynthesis</keyword>
<dbReference type="PANTHER" id="PTHR42724:SF1">
    <property type="entry name" value="TETRAACYLDISACCHARIDE 4'-KINASE, MITOCHONDRIAL-RELATED"/>
    <property type="match status" value="1"/>
</dbReference>
<dbReference type="GO" id="GO:0009244">
    <property type="term" value="P:lipopolysaccharide core region biosynthetic process"/>
    <property type="evidence" value="ECO:0007669"/>
    <property type="project" value="TreeGrafter"/>
</dbReference>
<dbReference type="GO" id="GO:0009245">
    <property type="term" value="P:lipid A biosynthetic process"/>
    <property type="evidence" value="ECO:0007669"/>
    <property type="project" value="UniProtKB-UniRule"/>
</dbReference>
<sequence>MSSFKKSSFFNKAPKFWERRGPTSLILWPLSWLYGLINRGLDLINDLDLRKRNTQAVPIIIVGNIRVGGTGKTPIVIALAERLARMGWKPGIISRGYGATAARSPIPVDSASDPAHVGDEPVLIAKRTQDQFPIWVHPKRTQSIRSLLKRDPSVNVIISDDGLQHRDLVRWPAREGGRDIELVVRDQRGEGNGFLLPAGPLREPATRERDATLMTGMNTSASHSDEYFLGRRAFTLAGQLGTPYQLINPSNTQSLSAIADAYLPNKITAVAAIGNPQRFFDDLLKQGIAGKSIGLADHSTFTPEFFAKINAQCILITEKDAVKCALMNDERIWVVPMSLEIPNALADWLQSILQRPDPNQYTL</sequence>
<keyword evidence="7 13" id="KW-0808">Transferase</keyword>
<gene>
    <name evidence="13" type="primary">lpxK</name>
    <name evidence="14" type="ORF">CBI30_09400</name>
</gene>
<evidence type="ECO:0000256" key="10">
    <source>
        <dbReference type="ARBA" id="ARBA00022840"/>
    </source>
</evidence>
<keyword evidence="11 13" id="KW-0443">Lipid metabolism</keyword>
<feature type="binding site" evidence="13">
    <location>
        <begin position="66"/>
        <end position="73"/>
    </location>
    <ligand>
        <name>ATP</name>
        <dbReference type="ChEBI" id="CHEBI:30616"/>
    </ligand>
</feature>
<proteinExistence type="inferred from homology"/>
<evidence type="ECO:0000256" key="8">
    <source>
        <dbReference type="ARBA" id="ARBA00022741"/>
    </source>
</evidence>
<dbReference type="CDD" id="cd01983">
    <property type="entry name" value="SIMIBI"/>
    <property type="match status" value="1"/>
</dbReference>
<evidence type="ECO:0000256" key="5">
    <source>
        <dbReference type="ARBA" id="ARBA00022516"/>
    </source>
</evidence>
<dbReference type="InterPro" id="IPR003758">
    <property type="entry name" value="LpxK"/>
</dbReference>
<comment type="catalytic activity">
    <reaction evidence="13">
        <text>a lipid A disaccharide + ATP = a lipid IVA + ADP + H(+)</text>
        <dbReference type="Rhea" id="RHEA:67840"/>
        <dbReference type="ChEBI" id="CHEBI:15378"/>
        <dbReference type="ChEBI" id="CHEBI:30616"/>
        <dbReference type="ChEBI" id="CHEBI:176343"/>
        <dbReference type="ChEBI" id="CHEBI:176425"/>
        <dbReference type="ChEBI" id="CHEBI:456216"/>
        <dbReference type="EC" id="2.7.1.130"/>
    </reaction>
</comment>
<keyword evidence="15" id="KW-1185">Reference proteome</keyword>
<dbReference type="GO" id="GO:0009029">
    <property type="term" value="F:lipid-A 4'-kinase activity"/>
    <property type="evidence" value="ECO:0007669"/>
    <property type="project" value="UniProtKB-UniRule"/>
</dbReference>
<comment type="pathway">
    <text evidence="2 13">Glycolipid biosynthesis; lipid IV(A) biosynthesis; lipid IV(A) from (3R)-3-hydroxytetradecanoyl-[acyl-carrier-protein] and UDP-N-acetyl-alpha-D-glucosamine: step 6/6.</text>
</comment>
<keyword evidence="9 13" id="KW-0418">Kinase</keyword>
<dbReference type="InterPro" id="IPR027417">
    <property type="entry name" value="P-loop_NTPase"/>
</dbReference>
<keyword evidence="8 13" id="KW-0547">Nucleotide-binding</keyword>
<comment type="caution">
    <text evidence="14">The sequence shown here is derived from an EMBL/GenBank/DDBJ whole genome shotgun (WGS) entry which is preliminary data.</text>
</comment>
<evidence type="ECO:0000256" key="4">
    <source>
        <dbReference type="ARBA" id="ARBA00016436"/>
    </source>
</evidence>
<evidence type="ECO:0000256" key="9">
    <source>
        <dbReference type="ARBA" id="ARBA00022777"/>
    </source>
</evidence>
<evidence type="ECO:0000256" key="2">
    <source>
        <dbReference type="ARBA" id="ARBA00004870"/>
    </source>
</evidence>
<dbReference type="PANTHER" id="PTHR42724">
    <property type="entry name" value="TETRAACYLDISACCHARIDE 4'-KINASE"/>
    <property type="match status" value="1"/>
</dbReference>
<name>A0A254PUW8_9BURK</name>
<evidence type="ECO:0000256" key="6">
    <source>
        <dbReference type="ARBA" id="ARBA00022556"/>
    </source>
</evidence>
<dbReference type="EC" id="2.7.1.130" evidence="3 13"/>
<comment type="similarity">
    <text evidence="13">Belongs to the LpxK family.</text>
</comment>
<dbReference type="EMBL" id="NGUO01000015">
    <property type="protein sequence ID" value="OWS70360.1"/>
    <property type="molecule type" value="Genomic_DNA"/>
</dbReference>
<protein>
    <recommendedName>
        <fullName evidence="4 13">Tetraacyldisaccharide 4'-kinase</fullName>
        <ecNumber evidence="3 13">2.7.1.130</ecNumber>
    </recommendedName>
    <alternativeName>
        <fullName evidence="12 13">Lipid A 4'-kinase</fullName>
    </alternativeName>
</protein>
<evidence type="ECO:0000313" key="14">
    <source>
        <dbReference type="EMBL" id="OWS70360.1"/>
    </source>
</evidence>
<dbReference type="RefSeq" id="WP_088528040.1">
    <property type="nucleotide sequence ID" value="NZ_NGUO01000015.1"/>
</dbReference>
<dbReference type="GO" id="GO:0005886">
    <property type="term" value="C:plasma membrane"/>
    <property type="evidence" value="ECO:0007669"/>
    <property type="project" value="TreeGrafter"/>
</dbReference>
<dbReference type="Pfam" id="PF02606">
    <property type="entry name" value="LpxK"/>
    <property type="match status" value="1"/>
</dbReference>
<evidence type="ECO:0000256" key="11">
    <source>
        <dbReference type="ARBA" id="ARBA00023098"/>
    </source>
</evidence>
<evidence type="ECO:0000313" key="15">
    <source>
        <dbReference type="Proteomes" id="UP000198104"/>
    </source>
</evidence>
<keyword evidence="10 13" id="KW-0067">ATP-binding</keyword>
<evidence type="ECO:0000256" key="12">
    <source>
        <dbReference type="ARBA" id="ARBA00029757"/>
    </source>
</evidence>
<evidence type="ECO:0000256" key="1">
    <source>
        <dbReference type="ARBA" id="ARBA00002274"/>
    </source>
</evidence>
<dbReference type="NCBIfam" id="TIGR00682">
    <property type="entry name" value="lpxK"/>
    <property type="match status" value="1"/>
</dbReference>
<evidence type="ECO:0000256" key="13">
    <source>
        <dbReference type="HAMAP-Rule" id="MF_00409"/>
    </source>
</evidence>
<keyword evidence="6 13" id="KW-0441">Lipid A biosynthesis</keyword>
<comment type="function">
    <text evidence="1 13">Transfers the gamma-phosphate of ATP to the 4'-position of a tetraacyldisaccharide 1-phosphate intermediate (termed DS-1-P) to form tetraacyldisaccharide 1,4'-bis-phosphate (lipid IVA).</text>
</comment>
<reference evidence="14 15" key="1">
    <citation type="submission" date="2017-05" db="EMBL/GenBank/DDBJ databases">
        <title>Polynucleobacter sp. MWH-K35W1 isolated from the permanently anoxic monimolimnion of a meromictic lake.</title>
        <authorList>
            <person name="Hahn M.W."/>
        </authorList>
    </citation>
    <scope>NUCLEOTIDE SEQUENCE [LARGE SCALE GENOMIC DNA]</scope>
    <source>
        <strain evidence="14 15">MWH-K35W1</strain>
    </source>
</reference>
<evidence type="ECO:0000256" key="7">
    <source>
        <dbReference type="ARBA" id="ARBA00022679"/>
    </source>
</evidence>